<evidence type="ECO:0000313" key="1">
    <source>
        <dbReference type="EMBL" id="SKC43470.1"/>
    </source>
</evidence>
<dbReference type="RefSeq" id="WP_079685096.1">
    <property type="nucleotide sequence ID" value="NZ_FUZU01000001.1"/>
</dbReference>
<sequence>MKIWTALTESECNEVWEKLHQHFSFPRIHTDKPLHKFSIRHIWGDENYIHDLERKALDILISITAPGEKVLALDWEHTCYRVDLRHHKENPKAENIFHIPFIPDGDYYIYLTEDFENVWFGHPWEETITVIGEKLMAATFNNLPEAFKE</sequence>
<dbReference type="EMBL" id="FUZU01000001">
    <property type="protein sequence ID" value="SKC43470.1"/>
    <property type="molecule type" value="Genomic_DNA"/>
</dbReference>
<proteinExistence type="predicted"/>
<dbReference type="Pfam" id="PF10898">
    <property type="entry name" value="DUF2716"/>
    <property type="match status" value="1"/>
</dbReference>
<dbReference type="STRING" id="688867.SAMN05660236_0473"/>
<dbReference type="InterPro" id="IPR020323">
    <property type="entry name" value="DUF2716"/>
</dbReference>
<organism evidence="1 2">
    <name type="scientific">Ohtaekwangia koreensis</name>
    <dbReference type="NCBI Taxonomy" id="688867"/>
    <lineage>
        <taxon>Bacteria</taxon>
        <taxon>Pseudomonadati</taxon>
        <taxon>Bacteroidota</taxon>
        <taxon>Cytophagia</taxon>
        <taxon>Cytophagales</taxon>
        <taxon>Fulvivirgaceae</taxon>
        <taxon>Ohtaekwangia</taxon>
    </lineage>
</organism>
<protein>
    <recommendedName>
        <fullName evidence="3">DUF2716 domain-containing protein</fullName>
    </recommendedName>
</protein>
<name>A0A1T5IWC4_9BACT</name>
<gene>
    <name evidence="1" type="ORF">SAMN05660236_0473</name>
</gene>
<reference evidence="1 2" key="1">
    <citation type="submission" date="2017-02" db="EMBL/GenBank/DDBJ databases">
        <authorList>
            <person name="Peterson S.W."/>
        </authorList>
    </citation>
    <scope>NUCLEOTIDE SEQUENCE [LARGE SCALE GENOMIC DNA]</scope>
    <source>
        <strain evidence="1 2">DSM 25262</strain>
    </source>
</reference>
<evidence type="ECO:0000313" key="2">
    <source>
        <dbReference type="Proteomes" id="UP000190961"/>
    </source>
</evidence>
<dbReference type="Proteomes" id="UP000190961">
    <property type="component" value="Unassembled WGS sequence"/>
</dbReference>
<accession>A0A1T5IWC4</accession>
<keyword evidence="2" id="KW-1185">Reference proteome</keyword>
<dbReference type="OrthoDB" id="9768769at2"/>
<dbReference type="AlphaFoldDB" id="A0A1T5IWC4"/>
<evidence type="ECO:0008006" key="3">
    <source>
        <dbReference type="Google" id="ProtNLM"/>
    </source>
</evidence>